<dbReference type="InterPro" id="IPR002870">
    <property type="entry name" value="Peptidase_M12B_N"/>
</dbReference>
<dbReference type="Pfam" id="PF01421">
    <property type="entry name" value="Reprolysin"/>
    <property type="match status" value="1"/>
</dbReference>
<feature type="binding site" evidence="10">
    <location>
        <position position="448"/>
    </location>
    <ligand>
        <name>Zn(2+)</name>
        <dbReference type="ChEBI" id="CHEBI:29105"/>
        <note>catalytic</note>
    </ligand>
</feature>
<evidence type="ECO:0000256" key="2">
    <source>
        <dbReference type="ARBA" id="ARBA00022723"/>
    </source>
</evidence>
<keyword evidence="3 12" id="KW-0732">Signal</keyword>
<dbReference type="OrthoDB" id="9942326at2759"/>
<evidence type="ECO:0000256" key="7">
    <source>
        <dbReference type="ARBA" id="ARBA00023049"/>
    </source>
</evidence>
<dbReference type="AlphaFoldDB" id="A0A8J2WSS2"/>
<evidence type="ECO:0000256" key="4">
    <source>
        <dbReference type="ARBA" id="ARBA00022737"/>
    </source>
</evidence>
<evidence type="ECO:0000256" key="5">
    <source>
        <dbReference type="ARBA" id="ARBA00022801"/>
    </source>
</evidence>
<dbReference type="SUPFAM" id="SSF55486">
    <property type="entry name" value="Metalloproteases ('zincins'), catalytic domain"/>
    <property type="match status" value="1"/>
</dbReference>
<dbReference type="Pfam" id="PF17771">
    <property type="entry name" value="ADAMTS_CR_2"/>
    <property type="match status" value="1"/>
</dbReference>
<dbReference type="InterPro" id="IPR001590">
    <property type="entry name" value="Peptidase_M12B"/>
</dbReference>
<protein>
    <recommendedName>
        <fullName evidence="13">Peptidase M12B domain-containing protein</fullName>
    </recommendedName>
</protein>
<dbReference type="EMBL" id="CAKKLH010000299">
    <property type="protein sequence ID" value="CAH0110109.1"/>
    <property type="molecule type" value="Genomic_DNA"/>
</dbReference>
<feature type="region of interest" description="Disordered" evidence="11">
    <location>
        <begin position="814"/>
        <end position="847"/>
    </location>
</feature>
<evidence type="ECO:0000256" key="3">
    <source>
        <dbReference type="ARBA" id="ARBA00022729"/>
    </source>
</evidence>
<evidence type="ECO:0000256" key="1">
    <source>
        <dbReference type="ARBA" id="ARBA00022670"/>
    </source>
</evidence>
<dbReference type="Proteomes" id="UP000789390">
    <property type="component" value="Unassembled WGS sequence"/>
</dbReference>
<keyword evidence="15" id="KW-1185">Reference proteome</keyword>
<evidence type="ECO:0000259" key="13">
    <source>
        <dbReference type="PROSITE" id="PS50215"/>
    </source>
</evidence>
<dbReference type="Gene3D" id="3.40.390.10">
    <property type="entry name" value="Collagenase (Catalytic Domain)"/>
    <property type="match status" value="1"/>
</dbReference>
<keyword evidence="9" id="KW-0325">Glycoprotein</keyword>
<sequence length="847" mass="93824">MKWILFLSAIGLASAGVLPQHSELLRTLHTLMSVDELGQTFGVDNSSQVEAYEVVYIRRHRIFVPEDPLQRKASPKTKRSGPHENHAHYSFAANGKNYNLKVRPNNFLMAPNMKTVVRSNGGPDKEIVEEHPRGEECHFLHYDGGLVAALSHCTDDDIHGYLIDGGKPMEIKPIPSRLRQMLRSPPDEKDDEIIMIGAHIIRSVDPFPHLKAHQASCEVELPMRKSNLTRESVVMESETKEKRKSNKSTKELSKNALDKSTGSRSAAPNKVIELGIFVDSAALSLFMPYFGAKEYVKLRELVLAFVNAMQALYHLPSLGQRVDLSIVYMEFHAKPPANLVNNGERGQLLDSFCAFQTKLNKPSDSDAEHWDMALLLSGLDFYAVEKGKNNYVTMGKHEMIQTINKSLSTVTGVCTDIYNCVIGEFGVTNQQGQPYPSTGFTSVYVMAHEIGHNLGMSHDRNGNVCATEGFIMSPSRGVIGEATWSTCSAKTLASITLKHFDRETCMNDLPTGKFPDYNHNKYGDKPGQMWSADEQCRILLRDKAAVAFFATNADIAESCNSMKCRTPNRDGYYSSGPALPGTVCGNSMWCNGGKCVTVGRALNVEPIRGGWSEWKSKPCGSGCLQKSKGAVESERECNNPKPSDVLHRCEGSSVKAAICDDVQLCGEKSRPTAAEFAGQQCVKFSKQMPFIDPKGTGMQAAYSDKRPWQSCAIFCKRNDREGFYTPRFEFNSLPEVSAHFPDGTWCGNDGKKDLYCLHRSCVSTEVAEGLVRSSGKSTDLDMANNAPMTGKVHHKIPAALEEYFMLDKDGKPMKEEIDEETVKAAEESLNSHSGYEDQDFITLKPPK</sequence>
<feature type="chain" id="PRO_5035181291" description="Peptidase M12B domain-containing protein" evidence="12">
    <location>
        <begin position="16"/>
        <end position="847"/>
    </location>
</feature>
<dbReference type="PANTHER" id="PTHR13723:SF294">
    <property type="entry name" value="A DISINTEGRIN AND METALLOPROTEINASE WITH THROMBOSPONDIN MOTIFS 7-LIKE PROTEIN"/>
    <property type="match status" value="1"/>
</dbReference>
<dbReference type="GO" id="GO:0046872">
    <property type="term" value="F:metal ion binding"/>
    <property type="evidence" value="ECO:0007669"/>
    <property type="project" value="UniProtKB-KW"/>
</dbReference>
<evidence type="ECO:0000256" key="8">
    <source>
        <dbReference type="ARBA" id="ARBA00023157"/>
    </source>
</evidence>
<keyword evidence="2 10" id="KW-0479">Metal-binding</keyword>
<evidence type="ECO:0000256" key="11">
    <source>
        <dbReference type="SAM" id="MobiDB-lite"/>
    </source>
</evidence>
<accession>A0A8J2WSS2</accession>
<dbReference type="GO" id="GO:0031012">
    <property type="term" value="C:extracellular matrix"/>
    <property type="evidence" value="ECO:0007669"/>
    <property type="project" value="TreeGrafter"/>
</dbReference>
<feature type="compositionally biased region" description="Basic and acidic residues" evidence="11">
    <location>
        <begin position="248"/>
        <end position="257"/>
    </location>
</feature>
<proteinExistence type="predicted"/>
<keyword evidence="7" id="KW-0482">Metalloprotease</keyword>
<name>A0A8J2WSS2_9CRUS</name>
<dbReference type="InterPro" id="IPR024079">
    <property type="entry name" value="MetalloPept_cat_dom_sf"/>
</dbReference>
<keyword evidence="1" id="KW-0645">Protease</keyword>
<dbReference type="PROSITE" id="PS50215">
    <property type="entry name" value="ADAM_MEPRO"/>
    <property type="match status" value="1"/>
</dbReference>
<reference evidence="14" key="1">
    <citation type="submission" date="2021-11" db="EMBL/GenBank/DDBJ databases">
        <authorList>
            <person name="Schell T."/>
        </authorList>
    </citation>
    <scope>NUCLEOTIDE SEQUENCE</scope>
    <source>
        <strain evidence="14">M5</strain>
    </source>
</reference>
<comment type="caution">
    <text evidence="14">The sequence shown here is derived from an EMBL/GenBank/DDBJ whole genome shotgun (WGS) entry which is preliminary data.</text>
</comment>
<feature type="binding site" evidence="10">
    <location>
        <position position="458"/>
    </location>
    <ligand>
        <name>Zn(2+)</name>
        <dbReference type="ChEBI" id="CHEBI:29105"/>
        <note>catalytic</note>
    </ligand>
</feature>
<evidence type="ECO:0000256" key="12">
    <source>
        <dbReference type="SAM" id="SignalP"/>
    </source>
</evidence>
<dbReference type="GO" id="GO:0006508">
    <property type="term" value="P:proteolysis"/>
    <property type="evidence" value="ECO:0007669"/>
    <property type="project" value="UniProtKB-KW"/>
</dbReference>
<feature type="binding site" evidence="10">
    <location>
        <position position="452"/>
    </location>
    <ligand>
        <name>Zn(2+)</name>
        <dbReference type="ChEBI" id="CHEBI:29105"/>
        <note>catalytic</note>
    </ligand>
</feature>
<dbReference type="GO" id="GO:0004222">
    <property type="term" value="F:metalloendopeptidase activity"/>
    <property type="evidence" value="ECO:0007669"/>
    <property type="project" value="InterPro"/>
</dbReference>
<dbReference type="GO" id="GO:0030198">
    <property type="term" value="P:extracellular matrix organization"/>
    <property type="evidence" value="ECO:0007669"/>
    <property type="project" value="TreeGrafter"/>
</dbReference>
<evidence type="ECO:0000256" key="6">
    <source>
        <dbReference type="ARBA" id="ARBA00022833"/>
    </source>
</evidence>
<comment type="caution">
    <text evidence="10">Lacks conserved residue(s) required for the propagation of feature annotation.</text>
</comment>
<dbReference type="Gene3D" id="3.40.1620.60">
    <property type="match status" value="1"/>
</dbReference>
<dbReference type="InterPro" id="IPR050439">
    <property type="entry name" value="ADAMTS_ADAMTS-like"/>
</dbReference>
<gene>
    <name evidence="14" type="ORF">DGAL_LOCUS13609</name>
</gene>
<keyword evidence="8" id="KW-1015">Disulfide bond</keyword>
<feature type="compositionally biased region" description="Basic and acidic residues" evidence="11">
    <location>
        <begin position="814"/>
        <end position="826"/>
    </location>
</feature>
<dbReference type="InterPro" id="IPR041645">
    <property type="entry name" value="ADAMTS_CR_2"/>
</dbReference>
<feature type="region of interest" description="Disordered" evidence="11">
    <location>
        <begin position="230"/>
        <end position="264"/>
    </location>
</feature>
<feature type="domain" description="Peptidase M12B" evidence="13">
    <location>
        <begin position="270"/>
        <end position="499"/>
    </location>
</feature>
<keyword evidence="5" id="KW-0378">Hydrolase</keyword>
<dbReference type="PANTHER" id="PTHR13723">
    <property type="entry name" value="ADAMTS A DISINTEGRIN AND METALLOPROTEASE WITH THROMBOSPONDIN MOTIFS PROTEASE"/>
    <property type="match status" value="1"/>
</dbReference>
<organism evidence="14 15">
    <name type="scientific">Daphnia galeata</name>
    <dbReference type="NCBI Taxonomy" id="27404"/>
    <lineage>
        <taxon>Eukaryota</taxon>
        <taxon>Metazoa</taxon>
        <taxon>Ecdysozoa</taxon>
        <taxon>Arthropoda</taxon>
        <taxon>Crustacea</taxon>
        <taxon>Branchiopoda</taxon>
        <taxon>Diplostraca</taxon>
        <taxon>Cladocera</taxon>
        <taxon>Anomopoda</taxon>
        <taxon>Daphniidae</taxon>
        <taxon>Daphnia</taxon>
    </lineage>
</organism>
<evidence type="ECO:0000256" key="10">
    <source>
        <dbReference type="PROSITE-ProRule" id="PRU00276"/>
    </source>
</evidence>
<keyword evidence="6 10" id="KW-0862">Zinc</keyword>
<evidence type="ECO:0000313" key="15">
    <source>
        <dbReference type="Proteomes" id="UP000789390"/>
    </source>
</evidence>
<evidence type="ECO:0000256" key="9">
    <source>
        <dbReference type="ARBA" id="ARBA00023180"/>
    </source>
</evidence>
<feature type="signal peptide" evidence="12">
    <location>
        <begin position="1"/>
        <end position="15"/>
    </location>
</feature>
<keyword evidence="4" id="KW-0677">Repeat</keyword>
<feature type="active site" evidence="10">
    <location>
        <position position="449"/>
    </location>
</feature>
<dbReference type="Pfam" id="PF01562">
    <property type="entry name" value="Pep_M12B_propep"/>
    <property type="match status" value="1"/>
</dbReference>
<evidence type="ECO:0000313" key="14">
    <source>
        <dbReference type="EMBL" id="CAH0110109.1"/>
    </source>
</evidence>